<name>A0A238W229_9ACTN</name>
<evidence type="ECO:0000313" key="2">
    <source>
        <dbReference type="EMBL" id="SNR40558.1"/>
    </source>
</evidence>
<gene>
    <name evidence="2" type="ORF">SAMN06265355_102638</name>
</gene>
<protein>
    <submittedName>
        <fullName evidence="2">Uncharacterized protein</fullName>
    </submittedName>
</protein>
<feature type="compositionally biased region" description="Basic and acidic residues" evidence="1">
    <location>
        <begin position="24"/>
        <end position="33"/>
    </location>
</feature>
<accession>A0A238W229</accession>
<reference evidence="3" key="1">
    <citation type="submission" date="2017-06" db="EMBL/GenBank/DDBJ databases">
        <authorList>
            <person name="Varghese N."/>
            <person name="Submissions S."/>
        </authorList>
    </citation>
    <scope>NUCLEOTIDE SEQUENCE [LARGE SCALE GENOMIC DNA]</scope>
    <source>
        <strain evidence="3">DSM 44485</strain>
    </source>
</reference>
<proteinExistence type="predicted"/>
<dbReference type="Proteomes" id="UP000198420">
    <property type="component" value="Unassembled WGS sequence"/>
</dbReference>
<feature type="region of interest" description="Disordered" evidence="1">
    <location>
        <begin position="1"/>
        <end position="33"/>
    </location>
</feature>
<dbReference type="EMBL" id="FZNP01000002">
    <property type="protein sequence ID" value="SNR40558.1"/>
    <property type="molecule type" value="Genomic_DNA"/>
</dbReference>
<dbReference type="AlphaFoldDB" id="A0A238W229"/>
<evidence type="ECO:0000313" key="3">
    <source>
        <dbReference type="Proteomes" id="UP000198420"/>
    </source>
</evidence>
<keyword evidence="3" id="KW-1185">Reference proteome</keyword>
<organism evidence="2 3">
    <name type="scientific">Actinomadura mexicana</name>
    <dbReference type="NCBI Taxonomy" id="134959"/>
    <lineage>
        <taxon>Bacteria</taxon>
        <taxon>Bacillati</taxon>
        <taxon>Actinomycetota</taxon>
        <taxon>Actinomycetes</taxon>
        <taxon>Streptosporangiales</taxon>
        <taxon>Thermomonosporaceae</taxon>
        <taxon>Actinomadura</taxon>
    </lineage>
</organism>
<evidence type="ECO:0000256" key="1">
    <source>
        <dbReference type="SAM" id="MobiDB-lite"/>
    </source>
</evidence>
<sequence>MPGRDAYLATGMPSGARLPGSAVDDPKAKGAFC</sequence>